<protein>
    <submittedName>
        <fullName evidence="1">Uncharacterized protein</fullName>
    </submittedName>
</protein>
<proteinExistence type="predicted"/>
<sequence>MSLLERMTINELKNAIWMDKNGMCPVGGLPREWYEDELEKRTGSRKGYHEEEEACQNKK</sequence>
<dbReference type="EMBL" id="QXWK01000020">
    <property type="protein sequence ID" value="NBH62146.1"/>
    <property type="molecule type" value="Genomic_DNA"/>
</dbReference>
<gene>
    <name evidence="1" type="ORF">D0435_10825</name>
</gene>
<dbReference type="AlphaFoldDB" id="A0A845QKL0"/>
<reference evidence="1 2" key="1">
    <citation type="submission" date="2018-08" db="EMBL/GenBank/DDBJ databases">
        <title>Murine metabolic-syndrome-specific gut microbial biobank.</title>
        <authorList>
            <person name="Liu C."/>
        </authorList>
    </citation>
    <scope>NUCLEOTIDE SEQUENCE [LARGE SCALE GENOMIC DNA]</scope>
    <source>
        <strain evidence="1 2">28</strain>
    </source>
</reference>
<keyword evidence="2" id="KW-1185">Reference proteome</keyword>
<evidence type="ECO:0000313" key="1">
    <source>
        <dbReference type="EMBL" id="NBH62146.1"/>
    </source>
</evidence>
<comment type="caution">
    <text evidence="1">The sequence shown here is derived from an EMBL/GenBank/DDBJ whole genome shotgun (WGS) entry which is preliminary data.</text>
</comment>
<name>A0A845QKL0_9FIRM</name>
<dbReference type="Proteomes" id="UP000446866">
    <property type="component" value="Unassembled WGS sequence"/>
</dbReference>
<organism evidence="1 2">
    <name type="scientific">Anaerotruncus colihominis</name>
    <dbReference type="NCBI Taxonomy" id="169435"/>
    <lineage>
        <taxon>Bacteria</taxon>
        <taxon>Bacillati</taxon>
        <taxon>Bacillota</taxon>
        <taxon>Clostridia</taxon>
        <taxon>Eubacteriales</taxon>
        <taxon>Oscillospiraceae</taxon>
        <taxon>Anaerotruncus</taxon>
    </lineage>
</organism>
<accession>A0A845QKL0</accession>
<dbReference type="RefSeq" id="WP_160202435.1">
    <property type="nucleotide sequence ID" value="NZ_QXWK01000020.1"/>
</dbReference>
<evidence type="ECO:0000313" key="2">
    <source>
        <dbReference type="Proteomes" id="UP000446866"/>
    </source>
</evidence>